<name>A0A4R6MRN8_9BURK</name>
<dbReference type="InterPro" id="IPR027385">
    <property type="entry name" value="Beta-barrel_OMP"/>
</dbReference>
<evidence type="ECO:0000259" key="4">
    <source>
        <dbReference type="Pfam" id="PF13505"/>
    </source>
</evidence>
<keyword evidence="2 3" id="KW-0732">Signal</keyword>
<dbReference type="Pfam" id="PF13505">
    <property type="entry name" value="OMP_b-brl"/>
    <property type="match status" value="1"/>
</dbReference>
<organism evidence="5 6">
    <name type="scientific">Roseateles asaccharophilus</name>
    <dbReference type="NCBI Taxonomy" id="582607"/>
    <lineage>
        <taxon>Bacteria</taxon>
        <taxon>Pseudomonadati</taxon>
        <taxon>Pseudomonadota</taxon>
        <taxon>Betaproteobacteria</taxon>
        <taxon>Burkholderiales</taxon>
        <taxon>Sphaerotilaceae</taxon>
        <taxon>Roseateles</taxon>
    </lineage>
</organism>
<sequence>MISKFFSKTRAPLMALIALGAASAASAQQTSNYVGASVGLYNKYSLNCMPGSKCDDTPSASGKIFGGHMFSENFGLEASAFGTKSAFGAVKDVKGATQAGSVNMRGLGLSGVAALSEGPFTFKGRLGVAYTQGKASYVSTGARSKESSLQPLIGAGVSYDLSKQLALNADWDRITGKYNDKAKAHSNMFSVGLSYKF</sequence>
<dbReference type="EMBL" id="SNXE01000012">
    <property type="protein sequence ID" value="TDP04984.1"/>
    <property type="molecule type" value="Genomic_DNA"/>
</dbReference>
<evidence type="ECO:0000256" key="1">
    <source>
        <dbReference type="ARBA" id="ARBA00004442"/>
    </source>
</evidence>
<gene>
    <name evidence="5" type="ORF">DFR39_11216</name>
</gene>
<feature type="chain" id="PRO_5020614053" evidence="3">
    <location>
        <begin position="28"/>
        <end position="197"/>
    </location>
</feature>
<comment type="subcellular location">
    <subcellularLocation>
        <location evidence="1">Cell outer membrane</location>
    </subcellularLocation>
</comment>
<dbReference type="InterPro" id="IPR011250">
    <property type="entry name" value="OMP/PagP_B-barrel"/>
</dbReference>
<dbReference type="AlphaFoldDB" id="A0A4R6MRN8"/>
<dbReference type="Proteomes" id="UP000295357">
    <property type="component" value="Unassembled WGS sequence"/>
</dbReference>
<evidence type="ECO:0000256" key="2">
    <source>
        <dbReference type="ARBA" id="ARBA00022729"/>
    </source>
</evidence>
<protein>
    <submittedName>
        <fullName evidence="5">Putative outer membrane protein</fullName>
    </submittedName>
</protein>
<dbReference type="SUPFAM" id="SSF56925">
    <property type="entry name" value="OMPA-like"/>
    <property type="match status" value="1"/>
</dbReference>
<dbReference type="RefSeq" id="WP_162849585.1">
    <property type="nucleotide sequence ID" value="NZ_JAUFPJ010000014.1"/>
</dbReference>
<feature type="domain" description="Outer membrane protein beta-barrel" evidence="4">
    <location>
        <begin position="14"/>
        <end position="197"/>
    </location>
</feature>
<comment type="caution">
    <text evidence="5">The sequence shown here is derived from an EMBL/GenBank/DDBJ whole genome shotgun (WGS) entry which is preliminary data.</text>
</comment>
<reference evidence="5 6" key="1">
    <citation type="submission" date="2019-03" db="EMBL/GenBank/DDBJ databases">
        <title>Genomic Encyclopedia of Type Strains, Phase IV (KMG-IV): sequencing the most valuable type-strain genomes for metagenomic binning, comparative biology and taxonomic classification.</title>
        <authorList>
            <person name="Goeker M."/>
        </authorList>
    </citation>
    <scope>NUCLEOTIDE SEQUENCE [LARGE SCALE GENOMIC DNA]</scope>
    <source>
        <strain evidence="5 6">DSM 25082</strain>
    </source>
</reference>
<evidence type="ECO:0000313" key="6">
    <source>
        <dbReference type="Proteomes" id="UP000295357"/>
    </source>
</evidence>
<keyword evidence="6" id="KW-1185">Reference proteome</keyword>
<dbReference type="GO" id="GO:0009279">
    <property type="term" value="C:cell outer membrane"/>
    <property type="evidence" value="ECO:0007669"/>
    <property type="project" value="UniProtKB-SubCell"/>
</dbReference>
<evidence type="ECO:0000256" key="3">
    <source>
        <dbReference type="SAM" id="SignalP"/>
    </source>
</evidence>
<feature type="signal peptide" evidence="3">
    <location>
        <begin position="1"/>
        <end position="27"/>
    </location>
</feature>
<evidence type="ECO:0000313" key="5">
    <source>
        <dbReference type="EMBL" id="TDP04984.1"/>
    </source>
</evidence>
<proteinExistence type="predicted"/>
<dbReference type="Gene3D" id="2.40.160.20">
    <property type="match status" value="1"/>
</dbReference>
<accession>A0A4R6MRN8</accession>